<comment type="subcellular location">
    <subcellularLocation>
        <location evidence="1 6">Secreted</location>
        <location evidence="1 6">Cell wall</location>
    </subcellularLocation>
</comment>
<dbReference type="Pfam" id="PF01095">
    <property type="entry name" value="Pectinesterase"/>
    <property type="match status" value="1"/>
</dbReference>
<keyword evidence="6" id="KW-0961">Cell wall biogenesis/degradation</keyword>
<reference evidence="8 9" key="1">
    <citation type="submission" date="2024-01" db="EMBL/GenBank/DDBJ databases">
        <title>The genomes of 5 underutilized Papilionoideae crops provide insights into root nodulation and disease resistanc.</title>
        <authorList>
            <person name="Yuan L."/>
        </authorList>
    </citation>
    <scope>NUCLEOTIDE SEQUENCE [LARGE SCALE GENOMIC DNA]</scope>
    <source>
        <strain evidence="8">ZHUSHIDOU_FW_LH</strain>
        <tissue evidence="8">Leaf</tissue>
    </source>
</reference>
<dbReference type="PANTHER" id="PTHR31707">
    <property type="entry name" value="PECTINESTERASE"/>
    <property type="match status" value="1"/>
</dbReference>
<evidence type="ECO:0000256" key="1">
    <source>
        <dbReference type="ARBA" id="ARBA00004191"/>
    </source>
</evidence>
<dbReference type="Gene3D" id="2.160.20.10">
    <property type="entry name" value="Single-stranded right-handed beta-helix, Pectin lyase-like"/>
    <property type="match status" value="1"/>
</dbReference>
<evidence type="ECO:0000313" key="8">
    <source>
        <dbReference type="EMBL" id="KAK7250931.1"/>
    </source>
</evidence>
<evidence type="ECO:0000256" key="3">
    <source>
        <dbReference type="ARBA" id="ARBA00022512"/>
    </source>
</evidence>
<comment type="function">
    <text evidence="6">Acts in the modification of cell walls via demethylesterification of cell wall pectin.</text>
</comment>
<evidence type="ECO:0000313" key="9">
    <source>
        <dbReference type="Proteomes" id="UP001372338"/>
    </source>
</evidence>
<organism evidence="8 9">
    <name type="scientific">Crotalaria pallida</name>
    <name type="common">Smooth rattlebox</name>
    <name type="synonym">Crotalaria striata</name>
    <dbReference type="NCBI Taxonomy" id="3830"/>
    <lineage>
        <taxon>Eukaryota</taxon>
        <taxon>Viridiplantae</taxon>
        <taxon>Streptophyta</taxon>
        <taxon>Embryophyta</taxon>
        <taxon>Tracheophyta</taxon>
        <taxon>Spermatophyta</taxon>
        <taxon>Magnoliopsida</taxon>
        <taxon>eudicotyledons</taxon>
        <taxon>Gunneridae</taxon>
        <taxon>Pentapetalae</taxon>
        <taxon>rosids</taxon>
        <taxon>fabids</taxon>
        <taxon>Fabales</taxon>
        <taxon>Fabaceae</taxon>
        <taxon>Papilionoideae</taxon>
        <taxon>50 kb inversion clade</taxon>
        <taxon>genistoids sensu lato</taxon>
        <taxon>core genistoids</taxon>
        <taxon>Crotalarieae</taxon>
        <taxon>Crotalaria</taxon>
    </lineage>
</organism>
<dbReference type="InterPro" id="IPR011050">
    <property type="entry name" value="Pectin_lyase_fold/virulence"/>
</dbReference>
<keyword evidence="5 6" id="KW-0063">Aspartyl esterase</keyword>
<keyword evidence="6" id="KW-0964">Secreted</keyword>
<dbReference type="GO" id="GO:0030599">
    <property type="term" value="F:pectinesterase activity"/>
    <property type="evidence" value="ECO:0007669"/>
    <property type="project" value="UniProtKB-UniRule"/>
</dbReference>
<comment type="catalytic activity">
    <reaction evidence="6">
        <text>[(1-&gt;4)-alpha-D-galacturonosyl methyl ester](n) + n H2O = [(1-&gt;4)-alpha-D-galacturonosyl](n) + n methanol + n H(+)</text>
        <dbReference type="Rhea" id="RHEA:22380"/>
        <dbReference type="Rhea" id="RHEA-COMP:14570"/>
        <dbReference type="Rhea" id="RHEA-COMP:14573"/>
        <dbReference type="ChEBI" id="CHEBI:15377"/>
        <dbReference type="ChEBI" id="CHEBI:15378"/>
        <dbReference type="ChEBI" id="CHEBI:17790"/>
        <dbReference type="ChEBI" id="CHEBI:140522"/>
        <dbReference type="ChEBI" id="CHEBI:140523"/>
        <dbReference type="EC" id="3.1.1.11"/>
    </reaction>
</comment>
<dbReference type="PROSITE" id="PS00800">
    <property type="entry name" value="PECTINESTERASE_1"/>
    <property type="match status" value="1"/>
</dbReference>
<evidence type="ECO:0000256" key="2">
    <source>
        <dbReference type="ARBA" id="ARBA00005184"/>
    </source>
</evidence>
<dbReference type="GO" id="GO:0042545">
    <property type="term" value="P:cell wall modification"/>
    <property type="evidence" value="ECO:0007669"/>
    <property type="project" value="UniProtKB-UniRule"/>
</dbReference>
<dbReference type="SUPFAM" id="SSF51126">
    <property type="entry name" value="Pectin lyase-like"/>
    <property type="match status" value="1"/>
</dbReference>
<dbReference type="InterPro" id="IPR018040">
    <property type="entry name" value="Pectinesterase_Tyr_AS"/>
</dbReference>
<evidence type="ECO:0000256" key="6">
    <source>
        <dbReference type="RuleBase" id="RU000589"/>
    </source>
</evidence>
<dbReference type="EC" id="3.1.1.11" evidence="6"/>
<accession>A0AAN9E8L2</accession>
<dbReference type="AlphaFoldDB" id="A0AAN9E8L2"/>
<dbReference type="InterPro" id="IPR000070">
    <property type="entry name" value="Pectinesterase_cat"/>
</dbReference>
<sequence>MKDRRLLESSVGAITANVVMAKDGSGKFKTVAEAVVSAPDNGNTRYTIYVKKGTYQEHVEIGKKKKNVMLVGDGMDATVITGSLNVVDGSTTFNSATVGTYLIT</sequence>
<name>A0AAN9E8L2_CROPI</name>
<evidence type="ECO:0000256" key="5">
    <source>
        <dbReference type="ARBA" id="ARBA00023085"/>
    </source>
</evidence>
<keyword evidence="9" id="KW-1185">Reference proteome</keyword>
<dbReference type="EMBL" id="JAYWIO010000007">
    <property type="protein sequence ID" value="KAK7250931.1"/>
    <property type="molecule type" value="Genomic_DNA"/>
</dbReference>
<protein>
    <recommendedName>
        <fullName evidence="6">Pectinesterase</fullName>
        <ecNumber evidence="6">3.1.1.11</ecNumber>
    </recommendedName>
</protein>
<comment type="pathway">
    <text evidence="2 6">Glycan metabolism; pectin degradation; 2-dehydro-3-deoxy-D-gluconate from pectin: step 1/5.</text>
</comment>
<keyword evidence="3 6" id="KW-0134">Cell wall</keyword>
<feature type="domain" description="Pectinesterase catalytic" evidence="7">
    <location>
        <begin position="17"/>
        <end position="99"/>
    </location>
</feature>
<dbReference type="InterPro" id="IPR012334">
    <property type="entry name" value="Pectin_lyas_fold"/>
</dbReference>
<gene>
    <name evidence="8" type="ORF">RIF29_33720</name>
</gene>
<comment type="caution">
    <text evidence="8">The sequence shown here is derived from an EMBL/GenBank/DDBJ whole genome shotgun (WGS) entry which is preliminary data.</text>
</comment>
<evidence type="ECO:0000259" key="7">
    <source>
        <dbReference type="Pfam" id="PF01095"/>
    </source>
</evidence>
<proteinExistence type="predicted"/>
<dbReference type="GO" id="GO:0045490">
    <property type="term" value="P:pectin catabolic process"/>
    <property type="evidence" value="ECO:0007669"/>
    <property type="project" value="UniProtKB-UniRule"/>
</dbReference>
<evidence type="ECO:0000256" key="4">
    <source>
        <dbReference type="ARBA" id="ARBA00022801"/>
    </source>
</evidence>
<dbReference type="Proteomes" id="UP001372338">
    <property type="component" value="Unassembled WGS sequence"/>
</dbReference>
<keyword evidence="4 6" id="KW-0378">Hydrolase</keyword>